<dbReference type="SUPFAM" id="SSF53098">
    <property type="entry name" value="Ribonuclease H-like"/>
    <property type="match status" value="1"/>
</dbReference>
<evidence type="ECO:0000313" key="13">
    <source>
        <dbReference type="EMBL" id="RKN72471.1"/>
    </source>
</evidence>
<dbReference type="PANTHER" id="PTHR11472:SF34">
    <property type="entry name" value="REGULATOR OF TELOMERE ELONGATION HELICASE 1"/>
    <property type="match status" value="1"/>
</dbReference>
<keyword evidence="4" id="KW-0227">DNA damage</keyword>
<evidence type="ECO:0000256" key="4">
    <source>
        <dbReference type="ARBA" id="ARBA00022763"/>
    </source>
</evidence>
<name>A0A3B0BIJ5_9BACL</name>
<evidence type="ECO:0000256" key="1">
    <source>
        <dbReference type="ARBA" id="ARBA00022485"/>
    </source>
</evidence>
<proteinExistence type="inferred from homology"/>
<dbReference type="GO" id="GO:0006281">
    <property type="term" value="P:DNA repair"/>
    <property type="evidence" value="ECO:0007669"/>
    <property type="project" value="UniProtKB-KW"/>
</dbReference>
<dbReference type="GO" id="GO:0003887">
    <property type="term" value="F:DNA-directed DNA polymerase activity"/>
    <property type="evidence" value="ECO:0007669"/>
    <property type="project" value="InterPro"/>
</dbReference>
<dbReference type="SMART" id="SM00479">
    <property type="entry name" value="EXOIII"/>
    <property type="match status" value="1"/>
</dbReference>
<keyword evidence="3 9" id="KW-0547">Nucleotide-binding</keyword>
<dbReference type="InterPro" id="IPR014013">
    <property type="entry name" value="Helic_SF1/SF2_ATP-bd_DinG/Rad3"/>
</dbReference>
<dbReference type="AlphaFoldDB" id="A0A3B0BIJ5"/>
<keyword evidence="2 9" id="KW-0540">Nuclease</keyword>
<dbReference type="PANTHER" id="PTHR11472">
    <property type="entry name" value="DNA REPAIR DEAD HELICASE RAD3/XP-D SUBFAMILY MEMBER"/>
    <property type="match status" value="1"/>
</dbReference>
<keyword evidence="14" id="KW-1185">Reference proteome</keyword>
<dbReference type="GO" id="GO:0003677">
    <property type="term" value="F:DNA binding"/>
    <property type="evidence" value="ECO:0007669"/>
    <property type="project" value="InterPro"/>
</dbReference>
<dbReference type="EC" id="3.1.-.-" evidence="9 10"/>
<dbReference type="InterPro" id="IPR012337">
    <property type="entry name" value="RNaseH-like_sf"/>
</dbReference>
<dbReference type="NCBIfam" id="TIGR00573">
    <property type="entry name" value="dnaq"/>
    <property type="match status" value="1"/>
</dbReference>
<dbReference type="InterPro" id="IPR006054">
    <property type="entry name" value="DnaQ"/>
</dbReference>
<dbReference type="GO" id="GO:0051539">
    <property type="term" value="F:4 iron, 4 sulfur cluster binding"/>
    <property type="evidence" value="ECO:0007669"/>
    <property type="project" value="UniProtKB-KW"/>
</dbReference>
<comment type="similarity">
    <text evidence="9 10">Belongs to the helicase family. DinG subfamily. Type 2 sub-subfamily.</text>
</comment>
<dbReference type="InterPro" id="IPR027417">
    <property type="entry name" value="P-loop_NTPase"/>
</dbReference>
<keyword evidence="13" id="KW-0347">Helicase</keyword>
<organism evidence="13 14">
    <name type="scientific">Paenibacillus ginsengarvi</name>
    <dbReference type="NCBI Taxonomy" id="400777"/>
    <lineage>
        <taxon>Bacteria</taxon>
        <taxon>Bacillati</taxon>
        <taxon>Bacillota</taxon>
        <taxon>Bacilli</taxon>
        <taxon>Bacillales</taxon>
        <taxon>Paenibacillaceae</taxon>
        <taxon>Paenibacillus</taxon>
    </lineage>
</organism>
<sequence length="952" mass="108112">MRYAVLDLETTGDQPSDDIIQVGLVVIEDGAISQRFSSLAKPNKPIPEFIVQLTGITDSMVADAPPIEDVLTDMLPLLEGSALVAHNAGFDHMFLRYASEKSGYLPFDGRVLDTIPVLRILFPGLTSLQLSMVSAAFGFEHDRPHQADSDAEVTALIWLKCLEKLDELPLLTVQKIAQLFENDPSDMGWFMQEMRLRKEMQTSLDPETGRYFRQYALNVDDWDEEKPAREGKDGAGELRSETFAEFYGKIKANLRSKFDDFEEREAQEQMIMEVEGSFDAERHLMVEAGTGTGKSLGYLIPSLYYGIKEDKKVIVSTHTINLQEQLRARDIPLLHDIFPAPFRASILKGRSHYLCLRKFEQKLYNRDFASEKEDRVSAAQMVVWLSETQHGDDEELFFAGRGAEFWQTVASDTDSCLNRMCPWFKKCFYHRARHEANIADVIVTNHSLLFTDVQAENRLLPAYKQLVIDEAHHFEEVASKHLGMDLHYGSLVGTLVWLFKDSKSGQLPNLQFRLERGTEEKATEWNAVIESVYPRLVRIKEEWDKLTELLYLMIGERSDSAGNETGQLVLRLKPESLPKSWNTLLVIEENIYLEATEVTKKLDRLITELKEETEEFTTSSVLTDLSGSVKQLLRQRDILRFFLQMPQADYVYWLEASPFYKSKSLQLFAVPLDVSHLLKQHFFDTKDTVVLTSATLTVNKSFQYSAAQLGLQPLSDERKVKTIQLSSPFKYREQALVLIPRDFPSVKGATADAVFLEALVGSLADVAVETKGRMLVLFTSHRMLKQIHPELKERLKPHSIQVLGQGVDSSNRSKLIRMFRSQSQSVLLGTSSFWEGVDIPGEALTCLAIVRLPFQPPNHPLVEAKNEQIKKSNQNPFTALSVPQAVIRFKQGFGRLVRTAKDRGVVIIYDTRVLETSYGRNFLYSLPGPKIEHLSTQHLVSRISGWLGGDKE</sequence>
<evidence type="ECO:0000256" key="6">
    <source>
        <dbReference type="ARBA" id="ARBA00022839"/>
    </source>
</evidence>
<dbReference type="Pfam" id="PF00929">
    <property type="entry name" value="RNase_T"/>
    <property type="match status" value="1"/>
</dbReference>
<evidence type="ECO:0000256" key="7">
    <source>
        <dbReference type="ARBA" id="ARBA00022840"/>
    </source>
</evidence>
<evidence type="ECO:0000259" key="11">
    <source>
        <dbReference type="PROSITE" id="PS51193"/>
    </source>
</evidence>
<reference evidence="13 14" key="1">
    <citation type="journal article" date="2007" name="Int. J. Syst. Evol. Microbiol.">
        <title>Paenibacillus ginsengarvi sp. nov., isolated from soil from ginseng cultivation.</title>
        <authorList>
            <person name="Yoon M.H."/>
            <person name="Ten L.N."/>
            <person name="Im W.T."/>
        </authorList>
    </citation>
    <scope>NUCLEOTIDE SEQUENCE [LARGE SCALE GENOMIC DNA]</scope>
    <source>
        <strain evidence="13 14">KCTC 13059</strain>
    </source>
</reference>
<evidence type="ECO:0000256" key="3">
    <source>
        <dbReference type="ARBA" id="ARBA00022741"/>
    </source>
</evidence>
<evidence type="ECO:0000256" key="9">
    <source>
        <dbReference type="HAMAP-Rule" id="MF_02206"/>
    </source>
</evidence>
<keyword evidence="1" id="KW-0479">Metal-binding</keyword>
<protein>
    <recommendedName>
        <fullName evidence="9 10">3'-5' exonuclease DinG</fullName>
        <ecNumber evidence="9 10">3.1.-.-</ecNumber>
    </recommendedName>
</protein>
<gene>
    <name evidence="9 10 13" type="primary">dinG</name>
    <name evidence="13" type="ORF">D7M11_28585</name>
</gene>
<keyword evidence="1" id="KW-0004">4Fe-4S</keyword>
<dbReference type="PROSITE" id="PS51193">
    <property type="entry name" value="HELICASE_ATP_BIND_2"/>
    <property type="match status" value="1"/>
</dbReference>
<accession>A0A3B0BIJ5</accession>
<evidence type="ECO:0000256" key="5">
    <source>
        <dbReference type="ARBA" id="ARBA00022801"/>
    </source>
</evidence>
<keyword evidence="1" id="KW-0408">Iron</keyword>
<dbReference type="GO" id="GO:0006260">
    <property type="term" value="P:DNA replication"/>
    <property type="evidence" value="ECO:0007669"/>
    <property type="project" value="InterPro"/>
</dbReference>
<dbReference type="InterPro" id="IPR045028">
    <property type="entry name" value="DinG/Rad3-like"/>
</dbReference>
<keyword evidence="1" id="KW-0411">Iron-sulfur</keyword>
<dbReference type="Proteomes" id="UP000282311">
    <property type="component" value="Unassembled WGS sequence"/>
</dbReference>
<evidence type="ECO:0000313" key="14">
    <source>
        <dbReference type="Proteomes" id="UP000282311"/>
    </source>
</evidence>
<keyword evidence="6 9" id="KW-0269">Exonuclease</keyword>
<dbReference type="FunFam" id="3.30.420.10:FF:000045">
    <property type="entry name" value="3'-5' exonuclease DinG"/>
    <property type="match status" value="1"/>
</dbReference>
<dbReference type="Gene3D" id="3.40.50.300">
    <property type="entry name" value="P-loop containing nucleotide triphosphate hydrolases"/>
    <property type="match status" value="2"/>
</dbReference>
<dbReference type="SMART" id="SM00487">
    <property type="entry name" value="DEXDc"/>
    <property type="match status" value="1"/>
</dbReference>
<comment type="caution">
    <text evidence="13">The sequence shown here is derived from an EMBL/GenBank/DDBJ whole genome shotgun (WGS) entry which is preliminary data.</text>
</comment>
<dbReference type="InterPro" id="IPR014001">
    <property type="entry name" value="Helicase_ATP-bd"/>
</dbReference>
<dbReference type="GO" id="GO:0016818">
    <property type="term" value="F:hydrolase activity, acting on acid anhydrides, in phosphorus-containing anhydrides"/>
    <property type="evidence" value="ECO:0007669"/>
    <property type="project" value="InterPro"/>
</dbReference>
<dbReference type="NCBIfam" id="TIGR01407">
    <property type="entry name" value="dinG_rel"/>
    <property type="match status" value="1"/>
</dbReference>
<feature type="binding site" evidence="9">
    <location>
        <begin position="288"/>
        <end position="295"/>
    </location>
    <ligand>
        <name>ATP</name>
        <dbReference type="ChEBI" id="CHEBI:30616"/>
    </ligand>
</feature>
<dbReference type="Pfam" id="PF13307">
    <property type="entry name" value="Helicase_C_2"/>
    <property type="match status" value="1"/>
</dbReference>
<dbReference type="EMBL" id="RBAH01000027">
    <property type="protein sequence ID" value="RKN72471.1"/>
    <property type="molecule type" value="Genomic_DNA"/>
</dbReference>
<feature type="domain" description="Helicase ATP-binding" evidence="11">
    <location>
        <begin position="253"/>
        <end position="524"/>
    </location>
</feature>
<dbReference type="OrthoDB" id="9803913at2"/>
<dbReference type="RefSeq" id="WP_120750719.1">
    <property type="nucleotide sequence ID" value="NZ_RBAH01000027.1"/>
</dbReference>
<dbReference type="GO" id="GO:0008408">
    <property type="term" value="F:3'-5' exonuclease activity"/>
    <property type="evidence" value="ECO:0007669"/>
    <property type="project" value="UniProtKB-UniRule"/>
</dbReference>
<keyword evidence="8" id="KW-0234">DNA repair</keyword>
<evidence type="ECO:0000259" key="12">
    <source>
        <dbReference type="PROSITE" id="PS51194"/>
    </source>
</evidence>
<dbReference type="HAMAP" id="MF_02206">
    <property type="entry name" value="DinG_exonucl"/>
    <property type="match status" value="1"/>
</dbReference>
<dbReference type="Gene3D" id="3.30.420.10">
    <property type="entry name" value="Ribonuclease H-like superfamily/Ribonuclease H"/>
    <property type="match status" value="1"/>
</dbReference>
<dbReference type="SMART" id="SM00488">
    <property type="entry name" value="DEXDc2"/>
    <property type="match status" value="1"/>
</dbReference>
<dbReference type="GO" id="GO:0005524">
    <property type="term" value="F:ATP binding"/>
    <property type="evidence" value="ECO:0007669"/>
    <property type="project" value="UniProtKB-UniRule"/>
</dbReference>
<dbReference type="CDD" id="cd06127">
    <property type="entry name" value="DEDDh"/>
    <property type="match status" value="1"/>
</dbReference>
<evidence type="ECO:0000256" key="10">
    <source>
        <dbReference type="RuleBase" id="RU364106"/>
    </source>
</evidence>
<dbReference type="InterPro" id="IPR006555">
    <property type="entry name" value="ATP-dep_Helicase_C"/>
</dbReference>
<feature type="domain" description="Helicase C-terminal" evidence="12">
    <location>
        <begin position="762"/>
        <end position="942"/>
    </location>
</feature>
<dbReference type="InterPro" id="IPR013520">
    <property type="entry name" value="Ribonucl_H"/>
</dbReference>
<dbReference type="SUPFAM" id="SSF52540">
    <property type="entry name" value="P-loop containing nucleoside triphosphate hydrolases"/>
    <property type="match status" value="1"/>
</dbReference>
<dbReference type="InterPro" id="IPR006554">
    <property type="entry name" value="Helicase-like_DEXD_c2"/>
</dbReference>
<dbReference type="InterPro" id="IPR036397">
    <property type="entry name" value="RNaseH_sf"/>
</dbReference>
<comment type="function">
    <text evidence="9 10">3'-5' exonuclease.</text>
</comment>
<dbReference type="InterPro" id="IPR006935">
    <property type="entry name" value="Helicase/UvrB_N"/>
</dbReference>
<dbReference type="InterPro" id="IPR001650">
    <property type="entry name" value="Helicase_C-like"/>
</dbReference>
<keyword evidence="7 9" id="KW-0067">ATP-binding</keyword>
<dbReference type="PROSITE" id="PS51194">
    <property type="entry name" value="HELICASE_CTER"/>
    <property type="match status" value="1"/>
</dbReference>
<evidence type="ECO:0000256" key="2">
    <source>
        <dbReference type="ARBA" id="ARBA00022722"/>
    </source>
</evidence>
<dbReference type="InterPro" id="IPR006310">
    <property type="entry name" value="DinG"/>
</dbReference>
<dbReference type="Pfam" id="PF04851">
    <property type="entry name" value="ResIII"/>
    <property type="match status" value="1"/>
</dbReference>
<dbReference type="SMART" id="SM00491">
    <property type="entry name" value="HELICc2"/>
    <property type="match status" value="1"/>
</dbReference>
<keyword evidence="5 9" id="KW-0378">Hydrolase</keyword>
<dbReference type="GO" id="GO:0003678">
    <property type="term" value="F:DNA helicase activity"/>
    <property type="evidence" value="ECO:0007669"/>
    <property type="project" value="InterPro"/>
</dbReference>
<feature type="short sequence motif" description="DEAH box" evidence="9">
    <location>
        <begin position="469"/>
        <end position="472"/>
    </location>
</feature>
<evidence type="ECO:0000256" key="8">
    <source>
        <dbReference type="ARBA" id="ARBA00023204"/>
    </source>
</evidence>
<dbReference type="NCBIfam" id="NF005981">
    <property type="entry name" value="PRK08074.1"/>
    <property type="match status" value="1"/>
</dbReference>